<sequence length="864" mass="95972">MIENRPTVKLFKRGGRRYIYSALSIAMLAGMGSFTVLSDEPQNPETIEQPAGPTAESAAELYKHVKDLQFEGADDATYYPAVLAAFNEAFTVINIDTISDATLDQCKGILMDLNGTLARGAVHYSMNSNQEEMTKFAKAYVDTQLLPQMMGVEFNRDKELYPAMVYCAASGSYNAGDVDGAIKYFEEYLSTGETKQREAVSLFYGQALLNKKLYSRGVDAVVKASEEYPSNFKLLTIAMQLCIDGNRRDMLAPLLERALEVKPDDERLLNLQASVYEDQHNYRGALDIYMKLEELHPNSKNVNECVARCYYNLGTGYYNQSISELDEKEAAKYRRQSNAYFGSAAEKYEELSANDPNDVKYLKAMATSYACLGNKSKVESINVRLTALGQPTTAMNTMPVMMGNGSKQSGTAAPRSIPSYQEYARAYVKDQLKDWMKQGEFEKTEDYERRVSKENIRKEQERLSDVIADKYLTTYANQLAISELKLMQYDVDNETYAVKSDFGTVVVNVPLKNHEAEIFKSNWDEVKIRNPKFFIKNNNIAIESIMFVTPDGKEYAYNAMDAGNYRGDRVVELDVTDLFGSPSGPAAKKDEPKGQGTTLVATVKSDVDKNIPRTDVVNDRAIALIIANENYGKVVNVASANHDGDVFAQYCRETLGIPENQVLVYKDATYGETLSAMNKLSNAVKALGDGVDVIVYYAGHGVPDEHTSDAYMMPVDADPLVMATAYSLKDFYKKLNELGAANVMVFMDACFSGANRGEGMLTEARGVVLVPKHAAPEGNMFVLSAADGKETALPYKEKNHGLFTYYLLKKLQESKGNASLKDLSDYVTAEVRKTSSLTLNKPQNPKMTVSGTLATELSKKRLHP</sequence>
<dbReference type="Proteomes" id="UP000306319">
    <property type="component" value="Unassembled WGS sequence"/>
</dbReference>
<evidence type="ECO:0000313" key="2">
    <source>
        <dbReference type="Proteomes" id="UP000306319"/>
    </source>
</evidence>
<gene>
    <name evidence="1" type="ORF">E5331_13000</name>
</gene>
<proteinExistence type="predicted"/>
<keyword evidence="2" id="KW-1185">Reference proteome</keyword>
<evidence type="ECO:0000313" key="1">
    <source>
        <dbReference type="EMBL" id="TGY77749.1"/>
    </source>
</evidence>
<name>A0AC61RKG2_9BACT</name>
<dbReference type="EMBL" id="SRYB01000020">
    <property type="protein sequence ID" value="TGY77749.1"/>
    <property type="molecule type" value="Genomic_DNA"/>
</dbReference>
<organism evidence="1 2">
    <name type="scientific">Lepagella muris</name>
    <dbReference type="NCBI Taxonomy" id="3032870"/>
    <lineage>
        <taxon>Bacteria</taxon>
        <taxon>Pseudomonadati</taxon>
        <taxon>Bacteroidota</taxon>
        <taxon>Bacteroidia</taxon>
        <taxon>Bacteroidales</taxon>
        <taxon>Muribaculaceae</taxon>
        <taxon>Lepagella</taxon>
    </lineage>
</organism>
<reference evidence="1" key="1">
    <citation type="submission" date="2019-04" db="EMBL/GenBank/DDBJ databases">
        <title>Microbes associate with the intestines of laboratory mice.</title>
        <authorList>
            <person name="Navarre W."/>
            <person name="Wong E."/>
            <person name="Huang K."/>
            <person name="Tropini C."/>
            <person name="Ng K."/>
            <person name="Yu B."/>
        </authorList>
    </citation>
    <scope>NUCLEOTIDE SEQUENCE</scope>
    <source>
        <strain evidence="1">NM04_E33</strain>
    </source>
</reference>
<accession>A0AC61RKG2</accession>
<comment type="caution">
    <text evidence="1">The sequence shown here is derived from an EMBL/GenBank/DDBJ whole genome shotgun (WGS) entry which is preliminary data.</text>
</comment>
<protein>
    <submittedName>
        <fullName evidence="1">Uncharacterized protein</fullName>
    </submittedName>
</protein>